<gene>
    <name evidence="5" type="ORF">GCM10011333_32800</name>
</gene>
<evidence type="ECO:0000313" key="5">
    <source>
        <dbReference type="EMBL" id="GGA27440.1"/>
    </source>
</evidence>
<dbReference type="Gene3D" id="1.10.357.10">
    <property type="entry name" value="Tetracycline Repressor, domain 2"/>
    <property type="match status" value="1"/>
</dbReference>
<protein>
    <recommendedName>
        <fullName evidence="4">HTH tetR-type domain-containing protein</fullName>
    </recommendedName>
</protein>
<comment type="caution">
    <text evidence="5">The sequence shown here is derived from an EMBL/GenBank/DDBJ whole genome shotgun (WGS) entry which is preliminary data.</text>
</comment>
<name>A0A8J2U158_9MICO</name>
<feature type="domain" description="HTH tetR-type" evidence="4">
    <location>
        <begin position="18"/>
        <end position="82"/>
    </location>
</feature>
<evidence type="ECO:0000256" key="1">
    <source>
        <dbReference type="ARBA" id="ARBA00023125"/>
    </source>
</evidence>
<organism evidence="5 6">
    <name type="scientific">Sediminivirga luteola</name>
    <dbReference type="NCBI Taxonomy" id="1774748"/>
    <lineage>
        <taxon>Bacteria</taxon>
        <taxon>Bacillati</taxon>
        <taxon>Actinomycetota</taxon>
        <taxon>Actinomycetes</taxon>
        <taxon>Micrococcales</taxon>
        <taxon>Brevibacteriaceae</taxon>
        <taxon>Sediminivirga</taxon>
    </lineage>
</organism>
<dbReference type="InterPro" id="IPR001647">
    <property type="entry name" value="HTH_TetR"/>
</dbReference>
<dbReference type="EMBL" id="BMFY01000020">
    <property type="protein sequence ID" value="GGA27440.1"/>
    <property type="molecule type" value="Genomic_DNA"/>
</dbReference>
<accession>A0A8J2U158</accession>
<sequence>MTDKMQVRPRRRPRLSDAETEERMLDAGLSFVAEQGLSLSLEHVQMEELIQAAGVSRTSSYRRWPTKSLFAADLLIRIAQATDLSGDVPGLPEALESIPSTLLARLGTPQGRRDATVEVLRIVMGTDFTAMLASTEWRAYIALRAAYIGVLDGELRTRVARALSETERRFTKRRSQTFHALAKLLGYRLRDPATTTWEQVSLTLNAVATGMLIHAYSDPAAVTETTERTAFGSTYPAKWSPATHAEAGVILSEWEPDPDIEWSPERITTLRARLTDATSTLNSILATQDA</sequence>
<dbReference type="InterPro" id="IPR009057">
    <property type="entry name" value="Homeodomain-like_sf"/>
</dbReference>
<evidence type="ECO:0000259" key="4">
    <source>
        <dbReference type="PROSITE" id="PS50977"/>
    </source>
</evidence>
<keyword evidence="1 2" id="KW-0238">DNA-binding</keyword>
<dbReference type="SUPFAM" id="SSF46689">
    <property type="entry name" value="Homeodomain-like"/>
    <property type="match status" value="1"/>
</dbReference>
<dbReference type="Proteomes" id="UP000616114">
    <property type="component" value="Unassembled WGS sequence"/>
</dbReference>
<feature type="region of interest" description="Disordered" evidence="3">
    <location>
        <begin position="1"/>
        <end position="20"/>
    </location>
</feature>
<keyword evidence="6" id="KW-1185">Reference proteome</keyword>
<feature type="DNA-binding region" description="H-T-H motif" evidence="2">
    <location>
        <begin position="45"/>
        <end position="64"/>
    </location>
</feature>
<evidence type="ECO:0000256" key="3">
    <source>
        <dbReference type="SAM" id="MobiDB-lite"/>
    </source>
</evidence>
<evidence type="ECO:0000313" key="6">
    <source>
        <dbReference type="Proteomes" id="UP000616114"/>
    </source>
</evidence>
<reference evidence="5" key="1">
    <citation type="journal article" date="2014" name="Int. J. Syst. Evol. Microbiol.">
        <title>Complete genome sequence of Corynebacterium casei LMG S-19264T (=DSM 44701T), isolated from a smear-ripened cheese.</title>
        <authorList>
            <consortium name="US DOE Joint Genome Institute (JGI-PGF)"/>
            <person name="Walter F."/>
            <person name="Albersmeier A."/>
            <person name="Kalinowski J."/>
            <person name="Ruckert C."/>
        </authorList>
    </citation>
    <scope>NUCLEOTIDE SEQUENCE</scope>
    <source>
        <strain evidence="5">CGMCC 1.12785</strain>
    </source>
</reference>
<dbReference type="GO" id="GO:0003677">
    <property type="term" value="F:DNA binding"/>
    <property type="evidence" value="ECO:0007669"/>
    <property type="project" value="UniProtKB-UniRule"/>
</dbReference>
<reference evidence="5" key="2">
    <citation type="submission" date="2020-09" db="EMBL/GenBank/DDBJ databases">
        <authorList>
            <person name="Sun Q."/>
            <person name="Zhou Y."/>
        </authorList>
    </citation>
    <scope>NUCLEOTIDE SEQUENCE</scope>
    <source>
        <strain evidence="5">CGMCC 1.12785</strain>
    </source>
</reference>
<evidence type="ECO:0000256" key="2">
    <source>
        <dbReference type="PROSITE-ProRule" id="PRU00335"/>
    </source>
</evidence>
<dbReference type="PROSITE" id="PS50977">
    <property type="entry name" value="HTH_TETR_2"/>
    <property type="match status" value="1"/>
</dbReference>
<proteinExistence type="predicted"/>
<dbReference type="AlphaFoldDB" id="A0A8J2U158"/>